<evidence type="ECO:0000313" key="2">
    <source>
        <dbReference type="Proteomes" id="UP001482620"/>
    </source>
</evidence>
<dbReference type="Proteomes" id="UP001482620">
    <property type="component" value="Unassembled WGS sequence"/>
</dbReference>
<sequence length="110" mass="12577">MFQRLKNKNTTGCAVIVISGLAASKAAHAIQFILHTTKRSYKHIWSVVAGKDIGPQMLSTIKVIKSAMYQRRSCVKSRKRQSTCSKFTLLRVLAEFRQFSCALKYWTLYM</sequence>
<protein>
    <submittedName>
        <fullName evidence="1">Uncharacterized protein</fullName>
    </submittedName>
</protein>
<evidence type="ECO:0000313" key="1">
    <source>
        <dbReference type="EMBL" id="MEQ2244671.1"/>
    </source>
</evidence>
<proteinExistence type="predicted"/>
<keyword evidence="2" id="KW-1185">Reference proteome</keyword>
<accession>A0ABV0UKA3</accession>
<organism evidence="1 2">
    <name type="scientific">Ilyodon furcidens</name>
    <name type="common">goldbreast splitfin</name>
    <dbReference type="NCBI Taxonomy" id="33524"/>
    <lineage>
        <taxon>Eukaryota</taxon>
        <taxon>Metazoa</taxon>
        <taxon>Chordata</taxon>
        <taxon>Craniata</taxon>
        <taxon>Vertebrata</taxon>
        <taxon>Euteleostomi</taxon>
        <taxon>Actinopterygii</taxon>
        <taxon>Neopterygii</taxon>
        <taxon>Teleostei</taxon>
        <taxon>Neoteleostei</taxon>
        <taxon>Acanthomorphata</taxon>
        <taxon>Ovalentaria</taxon>
        <taxon>Atherinomorphae</taxon>
        <taxon>Cyprinodontiformes</taxon>
        <taxon>Goodeidae</taxon>
        <taxon>Ilyodon</taxon>
    </lineage>
</organism>
<gene>
    <name evidence="1" type="ORF">ILYODFUR_019641</name>
</gene>
<reference evidence="1 2" key="1">
    <citation type="submission" date="2021-06" db="EMBL/GenBank/DDBJ databases">
        <authorList>
            <person name="Palmer J.M."/>
        </authorList>
    </citation>
    <scope>NUCLEOTIDE SEQUENCE [LARGE SCALE GENOMIC DNA]</scope>
    <source>
        <strain evidence="2">if_2019</strain>
        <tissue evidence="1">Muscle</tissue>
    </source>
</reference>
<comment type="caution">
    <text evidence="1">The sequence shown here is derived from an EMBL/GenBank/DDBJ whole genome shotgun (WGS) entry which is preliminary data.</text>
</comment>
<name>A0ABV0UKA3_9TELE</name>
<dbReference type="EMBL" id="JAHRIQ010071490">
    <property type="protein sequence ID" value="MEQ2244671.1"/>
    <property type="molecule type" value="Genomic_DNA"/>
</dbReference>